<proteinExistence type="predicted"/>
<organism evidence="2 3">
    <name type="scientific">Blattamonas nauphoetae</name>
    <dbReference type="NCBI Taxonomy" id="2049346"/>
    <lineage>
        <taxon>Eukaryota</taxon>
        <taxon>Metamonada</taxon>
        <taxon>Preaxostyla</taxon>
        <taxon>Oxymonadida</taxon>
        <taxon>Blattamonas</taxon>
    </lineage>
</organism>
<dbReference type="InterPro" id="IPR000719">
    <property type="entry name" value="Prot_kinase_dom"/>
</dbReference>
<evidence type="ECO:0000313" key="2">
    <source>
        <dbReference type="EMBL" id="KAK2955902.1"/>
    </source>
</evidence>
<feature type="domain" description="Protein kinase" evidence="1">
    <location>
        <begin position="1"/>
        <end position="315"/>
    </location>
</feature>
<accession>A0ABQ9XWP0</accession>
<comment type="caution">
    <text evidence="2">The sequence shown here is derived from an EMBL/GenBank/DDBJ whole genome shotgun (WGS) entry which is preliminary data.</text>
</comment>
<evidence type="ECO:0000313" key="3">
    <source>
        <dbReference type="Proteomes" id="UP001281761"/>
    </source>
</evidence>
<dbReference type="SUPFAM" id="SSF56112">
    <property type="entry name" value="Protein kinase-like (PK-like)"/>
    <property type="match status" value="1"/>
</dbReference>
<dbReference type="Pfam" id="PF07714">
    <property type="entry name" value="PK_Tyr_Ser-Thr"/>
    <property type="match status" value="1"/>
</dbReference>
<gene>
    <name evidence="2" type="ORF">BLNAU_9062</name>
</gene>
<keyword evidence="3" id="KW-1185">Reference proteome</keyword>
<reference evidence="2 3" key="1">
    <citation type="journal article" date="2022" name="bioRxiv">
        <title>Genomics of Preaxostyla Flagellates Illuminates Evolutionary Transitions and the Path Towards Mitochondrial Loss.</title>
        <authorList>
            <person name="Novak L.V.F."/>
            <person name="Treitli S.C."/>
            <person name="Pyrih J."/>
            <person name="Halakuc P."/>
            <person name="Pipaliya S.V."/>
            <person name="Vacek V."/>
            <person name="Brzon O."/>
            <person name="Soukal P."/>
            <person name="Eme L."/>
            <person name="Dacks J.B."/>
            <person name="Karnkowska A."/>
            <person name="Elias M."/>
            <person name="Hampl V."/>
        </authorList>
    </citation>
    <scope>NUCLEOTIDE SEQUENCE [LARGE SCALE GENOMIC DNA]</scope>
    <source>
        <strain evidence="2">NAU3</strain>
        <tissue evidence="2">Gut</tissue>
    </source>
</reference>
<dbReference type="Gene3D" id="1.10.510.10">
    <property type="entry name" value="Transferase(Phosphotransferase) domain 1"/>
    <property type="match status" value="1"/>
</dbReference>
<dbReference type="InterPro" id="IPR001245">
    <property type="entry name" value="Ser-Thr/Tyr_kinase_cat_dom"/>
</dbReference>
<sequence length="337" mass="37393">MLIVIVFFCWRHRKNTPKNESLTSQKELDCVNELKIDEKEEFGYGTDVHVLGLESTYTGLKALGEKTDTVRCDTSHESVMNACAMDMIPGIRFNEQNEKVEEVMGNKMDTLFNRLHNPFDKPLRKRRRAGWEIGNELMKIASKDKNAMILGFLSPHLIMFDKNDGIVFQQNAPSHGTPATRPSAAPLTTSNNTALLAEQSMIMSEEVQGKSSVTSFDGIRWMAPELVNQDGTMRTEGVDLTKAAVFSLGLVLFSIETGQVPFGEIDALSAHRQLSSGFLPLMELVSSEEMAEMITKCVSPVVKNRPSLSDVVSFLSQQASKNQSLTLPANDIPHNPL</sequence>
<evidence type="ECO:0000259" key="1">
    <source>
        <dbReference type="PROSITE" id="PS50011"/>
    </source>
</evidence>
<dbReference type="EMBL" id="JARBJD010000061">
    <property type="protein sequence ID" value="KAK2955902.1"/>
    <property type="molecule type" value="Genomic_DNA"/>
</dbReference>
<dbReference type="PROSITE" id="PS50011">
    <property type="entry name" value="PROTEIN_KINASE_DOM"/>
    <property type="match status" value="1"/>
</dbReference>
<dbReference type="Proteomes" id="UP001281761">
    <property type="component" value="Unassembled WGS sequence"/>
</dbReference>
<protein>
    <recommendedName>
        <fullName evidence="1">Protein kinase domain-containing protein</fullName>
    </recommendedName>
</protein>
<dbReference type="InterPro" id="IPR011009">
    <property type="entry name" value="Kinase-like_dom_sf"/>
</dbReference>
<name>A0ABQ9XWP0_9EUKA</name>